<dbReference type="Gene3D" id="3.60.21.10">
    <property type="match status" value="1"/>
</dbReference>
<gene>
    <name evidence="5" type="ORF">CEY11_19350</name>
</gene>
<reference evidence="6" key="1">
    <citation type="submission" date="2017-06" db="EMBL/GenBank/DDBJ databases">
        <title>Herbaspirillum phytohormonus sp. nov., isolated from the root nodule of Robinia pseudoacacia in lead-zinc mine.</title>
        <authorList>
            <person name="Fan M."/>
            <person name="Lin Y."/>
        </authorList>
    </citation>
    <scope>NUCLEOTIDE SEQUENCE [LARGE SCALE GENOMIC DNA]</scope>
    <source>
        <strain evidence="6">SC-089</strain>
    </source>
</reference>
<dbReference type="CDD" id="cd00840">
    <property type="entry name" value="MPP_Mre11_N"/>
    <property type="match status" value="1"/>
</dbReference>
<keyword evidence="6" id="KW-1185">Reference proteome</keyword>
<evidence type="ECO:0000313" key="6">
    <source>
        <dbReference type="Proteomes" id="UP000214603"/>
    </source>
</evidence>
<evidence type="ECO:0000256" key="2">
    <source>
        <dbReference type="ARBA" id="ARBA00022801"/>
    </source>
</evidence>
<dbReference type="PANTHER" id="PTHR30337:SF0">
    <property type="entry name" value="NUCLEASE SBCCD SUBUNIT D"/>
    <property type="match status" value="1"/>
</dbReference>
<keyword evidence="3 5" id="KW-0269">Exonuclease</keyword>
<dbReference type="RefSeq" id="WP_088605064.1">
    <property type="nucleotide sequence ID" value="NZ_NJIH01000011.1"/>
</dbReference>
<evidence type="ECO:0000256" key="1">
    <source>
        <dbReference type="ARBA" id="ARBA00022722"/>
    </source>
</evidence>
<accession>A0A225M4G0</accession>
<sequence>MPRILHTADWQIGRQYGRFLPEDAAVLAEARYSTVEHIAALATREQVQAVLVAGDVFDAQTVSDRSIRRLFNAMQGYAGLWILIPGNHDAALAESVWAKAQRLSAIPPNAHVMLQPCVREFPELGFAILAAPLTQRQTHSDLTEWFDTAETAVGLLRIGLAHGSVQGILAEDIDSSNPIAADRARRARLDYLALGDWHGLKRVDDRTWYSGTPEQERFKDNGAGQVLLVDLPGPGQAPVVVPQLTTQYRWQDWATELSVASDLEPLLQRLEQLPPNTVLDLTLTGHIDLAGEQRLQQTLSVVQGRCRSLQCDQSGLRLTPTAEDIAALHADGYLGEVITELQQEQEQSRDDGGTAARDALAILAGLLRDRQMTQEQA</sequence>
<dbReference type="PIRSF" id="PIRSF033093">
    <property type="entry name" value="UCP_ML1119"/>
    <property type="match status" value="1"/>
</dbReference>
<evidence type="ECO:0000259" key="4">
    <source>
        <dbReference type="Pfam" id="PF00149"/>
    </source>
</evidence>
<dbReference type="EMBL" id="NJIH01000011">
    <property type="protein sequence ID" value="OWT56187.1"/>
    <property type="molecule type" value="Genomic_DNA"/>
</dbReference>
<dbReference type="Proteomes" id="UP000214603">
    <property type="component" value="Unassembled WGS sequence"/>
</dbReference>
<evidence type="ECO:0000313" key="5">
    <source>
        <dbReference type="EMBL" id="OWT56187.1"/>
    </source>
</evidence>
<dbReference type="AlphaFoldDB" id="A0A225M4G0"/>
<protein>
    <submittedName>
        <fullName evidence="5">DNA repair exonuclease</fullName>
    </submittedName>
</protein>
<keyword evidence="1" id="KW-0540">Nuclease</keyword>
<organism evidence="5 6">
    <name type="scientific">Candidimonas nitroreducens</name>
    <dbReference type="NCBI Taxonomy" id="683354"/>
    <lineage>
        <taxon>Bacteria</taxon>
        <taxon>Pseudomonadati</taxon>
        <taxon>Pseudomonadota</taxon>
        <taxon>Betaproteobacteria</taxon>
        <taxon>Burkholderiales</taxon>
        <taxon>Alcaligenaceae</taxon>
        <taxon>Candidimonas</taxon>
    </lineage>
</organism>
<comment type="caution">
    <text evidence="5">The sequence shown here is derived from an EMBL/GenBank/DDBJ whole genome shotgun (WGS) entry which is preliminary data.</text>
</comment>
<feature type="domain" description="Calcineurin-like phosphoesterase" evidence="4">
    <location>
        <begin position="3"/>
        <end position="165"/>
    </location>
</feature>
<dbReference type="GO" id="GO:0004527">
    <property type="term" value="F:exonuclease activity"/>
    <property type="evidence" value="ECO:0007669"/>
    <property type="project" value="UniProtKB-KW"/>
</dbReference>
<keyword evidence="2" id="KW-0378">Hydrolase</keyword>
<dbReference type="Pfam" id="PF00149">
    <property type="entry name" value="Metallophos"/>
    <property type="match status" value="1"/>
</dbReference>
<dbReference type="InterPro" id="IPR004843">
    <property type="entry name" value="Calcineurin-like_PHP"/>
</dbReference>
<dbReference type="InterPro" id="IPR041796">
    <property type="entry name" value="Mre11_N"/>
</dbReference>
<dbReference type="PANTHER" id="PTHR30337">
    <property type="entry name" value="COMPONENT OF ATP-DEPENDENT DSDNA EXONUCLEASE"/>
    <property type="match status" value="1"/>
</dbReference>
<name>A0A225M4G0_9BURK</name>
<dbReference type="SUPFAM" id="SSF56300">
    <property type="entry name" value="Metallo-dependent phosphatases"/>
    <property type="match status" value="1"/>
</dbReference>
<dbReference type="InterPro" id="IPR050535">
    <property type="entry name" value="DNA_Repair-Maintenance_Comp"/>
</dbReference>
<dbReference type="OrthoDB" id="9773856at2"/>
<dbReference type="InterPro" id="IPR014577">
    <property type="entry name" value="UCP033093_metalloPase"/>
</dbReference>
<evidence type="ECO:0000256" key="3">
    <source>
        <dbReference type="ARBA" id="ARBA00022839"/>
    </source>
</evidence>
<proteinExistence type="predicted"/>
<dbReference type="InterPro" id="IPR029052">
    <property type="entry name" value="Metallo-depent_PP-like"/>
</dbReference>